<keyword evidence="4" id="KW-1185">Reference proteome</keyword>
<dbReference type="AlphaFoldDB" id="L2GUZ3"/>
<dbReference type="OrthoDB" id="2196318at2759"/>
<dbReference type="Proteomes" id="UP000011081">
    <property type="component" value="Unassembled WGS sequence"/>
</dbReference>
<evidence type="ECO:0008006" key="5">
    <source>
        <dbReference type="Google" id="ProtNLM"/>
    </source>
</evidence>
<feature type="compositionally biased region" description="Basic and acidic residues" evidence="1">
    <location>
        <begin position="213"/>
        <end position="236"/>
    </location>
</feature>
<gene>
    <name evidence="3" type="ORF">VCUG_01013</name>
</gene>
<accession>L2GUZ3</accession>
<feature type="compositionally biased region" description="Polar residues" evidence="1">
    <location>
        <begin position="237"/>
        <end position="248"/>
    </location>
</feature>
<protein>
    <recommendedName>
        <fullName evidence="5">Zn(2)-C6 fungal-type domain-containing protein</fullName>
    </recommendedName>
</protein>
<feature type="compositionally biased region" description="Basic and acidic residues" evidence="1">
    <location>
        <begin position="425"/>
        <end position="442"/>
    </location>
</feature>
<dbReference type="HOGENOM" id="CLU_619944_0_0_1"/>
<feature type="signal peptide" evidence="2">
    <location>
        <begin position="1"/>
        <end position="21"/>
    </location>
</feature>
<feature type="compositionally biased region" description="Basic and acidic residues" evidence="1">
    <location>
        <begin position="401"/>
        <end position="418"/>
    </location>
</feature>
<dbReference type="STRING" id="948595.L2GUZ3"/>
<keyword evidence="2" id="KW-0732">Signal</keyword>
<evidence type="ECO:0000256" key="2">
    <source>
        <dbReference type="SAM" id="SignalP"/>
    </source>
</evidence>
<dbReference type="InParanoid" id="L2GUZ3"/>
<feature type="chain" id="PRO_5003960039" description="Zn(2)-C6 fungal-type domain-containing protein" evidence="2">
    <location>
        <begin position="22"/>
        <end position="442"/>
    </location>
</feature>
<sequence length="442" mass="50692">MLHTFICLAAIACARICLIGGRPNQPPSQICRELGCPSVMATTQNLPHLLDVLRRSGVEAAAVNGWNGVYSDLVLRSNGALAPYNPQTNNANAAFCVFGYQQPVGTPVPVPCAQPLQPTYRPPTIEISSACLKPQQPHSQLTTLQPTYRPPTIEISSTCLKPQQPHSQLTTLQPTYRPPTIEIASPCHRPQPHSLPGYPNVNRCLFNMSNPSYDDRMSPDRNTHAEYSDVDEHSRYSEPSSDTNNGFYNQRPRSRSHSTNQLWPSPMPKCLPVNISASSPCGSVLPKQWQRHCYPKEHHRKPLYPLIRYNYNFNYYYVVNPFEENNHPSLCKNSYVYPYKRHRKRRKCPLIRKLEHCIRCKPHERCMGEASFCDPCQRKGFDVKICKEKEERSDERCKDRCEERSEERFDDRSDDRSSSHCRLKRERDSSERSMFEREGAIA</sequence>
<proteinExistence type="predicted"/>
<organism evidence="3 4">
    <name type="scientific">Vavraia culicis (isolate floridensis)</name>
    <name type="common">Microsporidian parasite</name>
    <dbReference type="NCBI Taxonomy" id="948595"/>
    <lineage>
        <taxon>Eukaryota</taxon>
        <taxon>Fungi</taxon>
        <taxon>Fungi incertae sedis</taxon>
        <taxon>Microsporidia</taxon>
        <taxon>Pleistophoridae</taxon>
        <taxon>Vavraia</taxon>
    </lineage>
</organism>
<feature type="region of interest" description="Disordered" evidence="1">
    <location>
        <begin position="401"/>
        <end position="442"/>
    </location>
</feature>
<reference evidence="4" key="1">
    <citation type="submission" date="2011-03" db="EMBL/GenBank/DDBJ databases">
        <title>The genome sequence of Vavraia culicis strain floridensis.</title>
        <authorList>
            <consortium name="The Broad Institute Genome Sequencing Platform"/>
            <person name="Cuomo C."/>
            <person name="Becnel J."/>
            <person name="Sanscrainte N."/>
            <person name="Young S.K."/>
            <person name="Zeng Q."/>
            <person name="Gargeya S."/>
            <person name="Fitzgerald M."/>
            <person name="Haas B."/>
            <person name="Abouelleil A."/>
            <person name="Alvarado L."/>
            <person name="Arachchi H.M."/>
            <person name="Berlin A."/>
            <person name="Chapman S.B."/>
            <person name="Gearin G."/>
            <person name="Goldberg J."/>
            <person name="Griggs A."/>
            <person name="Gujja S."/>
            <person name="Hansen M."/>
            <person name="Heiman D."/>
            <person name="Howarth C."/>
            <person name="Larimer J."/>
            <person name="Lui A."/>
            <person name="MacDonald P.J.P."/>
            <person name="McCowen C."/>
            <person name="Montmayeur A."/>
            <person name="Murphy C."/>
            <person name="Neiman D."/>
            <person name="Pearson M."/>
            <person name="Priest M."/>
            <person name="Roberts A."/>
            <person name="Saif S."/>
            <person name="Shea T."/>
            <person name="Sisk P."/>
            <person name="Stolte C."/>
            <person name="Sykes S."/>
            <person name="Wortman J."/>
            <person name="Nusbaum C."/>
            <person name="Birren B."/>
        </authorList>
    </citation>
    <scope>NUCLEOTIDE SEQUENCE [LARGE SCALE GENOMIC DNA]</scope>
    <source>
        <strain evidence="4">floridensis</strain>
    </source>
</reference>
<evidence type="ECO:0000313" key="4">
    <source>
        <dbReference type="Proteomes" id="UP000011081"/>
    </source>
</evidence>
<name>L2GUZ3_VAVCU</name>
<dbReference type="EMBL" id="GL877417">
    <property type="protein sequence ID" value="ELA47481.1"/>
    <property type="molecule type" value="Genomic_DNA"/>
</dbReference>
<evidence type="ECO:0000256" key="1">
    <source>
        <dbReference type="SAM" id="MobiDB-lite"/>
    </source>
</evidence>
<dbReference type="GeneID" id="19878895"/>
<evidence type="ECO:0000313" key="3">
    <source>
        <dbReference type="EMBL" id="ELA47481.1"/>
    </source>
</evidence>
<dbReference type="RefSeq" id="XP_008074033.1">
    <property type="nucleotide sequence ID" value="XM_008075842.1"/>
</dbReference>
<dbReference type="VEuPathDB" id="MicrosporidiaDB:VCUG_01013"/>
<feature type="region of interest" description="Disordered" evidence="1">
    <location>
        <begin position="213"/>
        <end position="263"/>
    </location>
</feature>